<evidence type="ECO:0000256" key="4">
    <source>
        <dbReference type="ARBA" id="ARBA00022741"/>
    </source>
</evidence>
<dbReference type="InterPro" id="IPR003609">
    <property type="entry name" value="Pan_app"/>
</dbReference>
<dbReference type="PROSITE" id="PS50948">
    <property type="entry name" value="PAN"/>
    <property type="match status" value="2"/>
</dbReference>
<evidence type="ECO:0000313" key="11">
    <source>
        <dbReference type="Proteomes" id="UP000005239"/>
    </source>
</evidence>
<keyword evidence="3" id="KW-0808">Transferase</keyword>
<organism evidence="10 11">
    <name type="scientific">Pristionchus pacificus</name>
    <name type="common">Parasitic nematode worm</name>
    <dbReference type="NCBI Taxonomy" id="54126"/>
    <lineage>
        <taxon>Eukaryota</taxon>
        <taxon>Metazoa</taxon>
        <taxon>Ecdysozoa</taxon>
        <taxon>Nematoda</taxon>
        <taxon>Chromadorea</taxon>
        <taxon>Rhabditida</taxon>
        <taxon>Rhabditina</taxon>
        <taxon>Diplogasteromorpha</taxon>
        <taxon>Diplogasteroidea</taxon>
        <taxon>Neodiplogasteridae</taxon>
        <taxon>Pristionchus</taxon>
    </lineage>
</organism>
<dbReference type="GO" id="GO:0043161">
    <property type="term" value="P:proteasome-mediated ubiquitin-dependent protein catabolic process"/>
    <property type="evidence" value="ECO:0000318"/>
    <property type="project" value="GO_Central"/>
</dbReference>
<accession>A0A8R1YF32</accession>
<keyword evidence="2" id="KW-0723">Serine/threonine-protein kinase</keyword>
<dbReference type="PANTHER" id="PTHR24356:SF163">
    <property type="entry name" value="3-PHOSPHOINOSITIDE-DEPENDENT PROTEIN KINASE 1-RELATED"/>
    <property type="match status" value="1"/>
</dbReference>
<dbReference type="CDD" id="cd01099">
    <property type="entry name" value="PAN_AP_HGF"/>
    <property type="match status" value="1"/>
</dbReference>
<dbReference type="Pfam" id="PF00024">
    <property type="entry name" value="PAN_1"/>
    <property type="match status" value="2"/>
</dbReference>
<keyword evidence="11" id="KW-1185">Reference proteome</keyword>
<accession>A0A2A6CGU1</accession>
<protein>
    <recommendedName>
        <fullName evidence="1">non-specific serine/threonine protein kinase</fullName>
        <ecNumber evidence="1">2.7.11.1</ecNumber>
    </recommendedName>
</protein>
<evidence type="ECO:0000256" key="3">
    <source>
        <dbReference type="ARBA" id="ARBA00022679"/>
    </source>
</evidence>
<dbReference type="GO" id="GO:0005524">
    <property type="term" value="F:ATP binding"/>
    <property type="evidence" value="ECO:0007669"/>
    <property type="project" value="UniProtKB-UniRule"/>
</dbReference>
<dbReference type="InterPro" id="IPR050236">
    <property type="entry name" value="Ser_Thr_kinase_AGC"/>
</dbReference>
<dbReference type="PROSITE" id="PS00107">
    <property type="entry name" value="PROTEIN_KINASE_ATP"/>
    <property type="match status" value="1"/>
</dbReference>
<dbReference type="EnsemblMetazoa" id="PPA18670.1">
    <property type="protein sequence ID" value="PPA18670.1"/>
    <property type="gene ID" value="WBGene00108224"/>
</dbReference>
<dbReference type="SUPFAM" id="SSF56112">
    <property type="entry name" value="Protein kinase-like (PK-like)"/>
    <property type="match status" value="1"/>
</dbReference>
<dbReference type="GO" id="GO:0004674">
    <property type="term" value="F:protein serine/threonine kinase activity"/>
    <property type="evidence" value="ECO:0007669"/>
    <property type="project" value="UniProtKB-KW"/>
</dbReference>
<comment type="catalytic activity">
    <reaction evidence="8">
        <text>L-seryl-[protein] + ATP = O-phospho-L-seryl-[protein] + ADP + H(+)</text>
        <dbReference type="Rhea" id="RHEA:17989"/>
        <dbReference type="Rhea" id="RHEA-COMP:9863"/>
        <dbReference type="Rhea" id="RHEA-COMP:11604"/>
        <dbReference type="ChEBI" id="CHEBI:15378"/>
        <dbReference type="ChEBI" id="CHEBI:29999"/>
        <dbReference type="ChEBI" id="CHEBI:30616"/>
        <dbReference type="ChEBI" id="CHEBI:83421"/>
        <dbReference type="ChEBI" id="CHEBI:456216"/>
        <dbReference type="EC" id="2.7.11.1"/>
    </reaction>
</comment>
<dbReference type="Gene3D" id="3.30.200.20">
    <property type="entry name" value="Phosphorylase Kinase, domain 1"/>
    <property type="match status" value="1"/>
</dbReference>
<dbReference type="GO" id="GO:0005737">
    <property type="term" value="C:cytoplasm"/>
    <property type="evidence" value="ECO:0000318"/>
    <property type="project" value="GO_Central"/>
</dbReference>
<reference evidence="10" key="2">
    <citation type="submission" date="2022-06" db="UniProtKB">
        <authorList>
            <consortium name="EnsemblMetazoa"/>
        </authorList>
    </citation>
    <scope>IDENTIFICATION</scope>
    <source>
        <strain evidence="10">PS312</strain>
    </source>
</reference>
<dbReference type="SMART" id="SM00473">
    <property type="entry name" value="PAN_AP"/>
    <property type="match status" value="2"/>
</dbReference>
<dbReference type="EC" id="2.7.11.1" evidence="1"/>
<dbReference type="Pfam" id="PF00069">
    <property type="entry name" value="Pkinase"/>
    <property type="match status" value="1"/>
</dbReference>
<evidence type="ECO:0000256" key="2">
    <source>
        <dbReference type="ARBA" id="ARBA00022527"/>
    </source>
</evidence>
<sequence length="776" mass="86388">MGIRERTEMGKEGLLDMLDRPSLFSSSLRGGDPSFVDHAILLLSLAAYAIASTACPDTSKTAYFVIDNTELITTESIEFSEFSEEECQSTCSSNVDTKGKSIECASFAYDHVSFTCTVYATKSLPEGKAATKQAVGKRFFEKFCLSESTVPTCAEAQFIRADDSVLIGFAANVSLVDSLEECVSTCVKESACKSAMYFYEEGECITNTESALSRPASFAREDTEKVIYFQNGCLARSAFVESSSSRPLENVDHEAETKKTRGESHSAELPLSGEEEEEVTTTTKASKKRRSKTTTSAPSTTTTTTTTETPEDLEEEYDEEEKEEKEEEATTTTVAPKKKEKKSREEKENIKKFKKHPKSAAAFGSKTVHYKTKKGEKTDVPKVEKSTEEEVDPAESSIESVDDETNLTDPYTTFFSEWSDWTPCKTSGERRIRRRKCLDLRRCLGALMQVENCPALTTKAPELVAEEEMKSVRSIVAAPLEGDPLAGIDTVTSPPEPEVEIAQVGSSDVGDGYIWSPWLGTCQKFASGQPCNNGEMIGFESRECVAKDPSQCQGPFFRYCTLPWIPQSLDMEQYGMTGRSHTFEGVIREQIPERHSGMDDWFSHRASDKGKMLVENKTPSDFQFIKTIGEGAFSTVYLTKEANPPFNTYAMKVVVKSHVARAQKTKMIIREKNVMALLTYVHGSHPFIVSLYCTFQDQERLYFALSYCAGGDLLSTLKRVSSFDEKVTRFYSAEVCEHMLCSFLCLPPPLSLNLSHLSRCVMCSFEPATLWGKENR</sequence>
<dbReference type="FunFam" id="3.30.200.20:FF:001188">
    <property type="entry name" value="3-phosphoinositide-dependent protein kinase 1"/>
    <property type="match status" value="1"/>
</dbReference>
<proteinExistence type="predicted"/>
<dbReference type="InterPro" id="IPR000719">
    <property type="entry name" value="Prot_kinase_dom"/>
</dbReference>
<dbReference type="Gene3D" id="3.50.4.10">
    <property type="entry name" value="Hepatocyte Growth Factor"/>
    <property type="match status" value="2"/>
</dbReference>
<evidence type="ECO:0000256" key="8">
    <source>
        <dbReference type="ARBA" id="ARBA00048679"/>
    </source>
</evidence>
<reference evidence="11" key="1">
    <citation type="journal article" date="2008" name="Nat. Genet.">
        <title>The Pristionchus pacificus genome provides a unique perspective on nematode lifestyle and parasitism.</title>
        <authorList>
            <person name="Dieterich C."/>
            <person name="Clifton S.W."/>
            <person name="Schuster L.N."/>
            <person name="Chinwalla A."/>
            <person name="Delehaunty K."/>
            <person name="Dinkelacker I."/>
            <person name="Fulton L."/>
            <person name="Fulton R."/>
            <person name="Godfrey J."/>
            <person name="Minx P."/>
            <person name="Mitreva M."/>
            <person name="Roeseler W."/>
            <person name="Tian H."/>
            <person name="Witte H."/>
            <person name="Yang S.P."/>
            <person name="Wilson R.K."/>
            <person name="Sommer R.J."/>
        </authorList>
    </citation>
    <scope>NUCLEOTIDE SEQUENCE [LARGE SCALE GENOMIC DNA]</scope>
    <source>
        <strain evidence="11">PS312</strain>
    </source>
</reference>
<dbReference type="SUPFAM" id="SSF57414">
    <property type="entry name" value="Hairpin loop containing domain-like"/>
    <property type="match status" value="2"/>
</dbReference>
<evidence type="ECO:0000256" key="6">
    <source>
        <dbReference type="ARBA" id="ARBA00022840"/>
    </source>
</evidence>
<dbReference type="PROSITE" id="PS50092">
    <property type="entry name" value="TSP1"/>
    <property type="match status" value="1"/>
</dbReference>
<keyword evidence="4" id="KW-0547">Nucleotide-binding</keyword>
<dbReference type="Proteomes" id="UP000005239">
    <property type="component" value="Unassembled WGS sequence"/>
</dbReference>
<dbReference type="AlphaFoldDB" id="A0A2A6CGU1"/>
<evidence type="ECO:0000313" key="10">
    <source>
        <dbReference type="EnsemblMetazoa" id="PPA18670.1"/>
    </source>
</evidence>
<dbReference type="PANTHER" id="PTHR24356">
    <property type="entry name" value="SERINE/THREONINE-PROTEIN KINASE"/>
    <property type="match status" value="1"/>
</dbReference>
<feature type="compositionally biased region" description="Basic and acidic residues" evidence="9">
    <location>
        <begin position="373"/>
        <end position="388"/>
    </location>
</feature>
<dbReference type="SMART" id="SM00220">
    <property type="entry name" value="S_TKc"/>
    <property type="match status" value="1"/>
</dbReference>
<feature type="compositionally biased region" description="Basic and acidic residues" evidence="9">
    <location>
        <begin position="342"/>
        <end position="351"/>
    </location>
</feature>
<feature type="compositionally biased region" description="Acidic residues" evidence="9">
    <location>
        <begin position="309"/>
        <end position="329"/>
    </location>
</feature>
<dbReference type="InterPro" id="IPR011009">
    <property type="entry name" value="Kinase-like_dom_sf"/>
</dbReference>
<feature type="region of interest" description="Disordered" evidence="9">
    <location>
        <begin position="244"/>
        <end position="405"/>
    </location>
</feature>
<dbReference type="GO" id="GO:0031463">
    <property type="term" value="C:Cul3-RING ubiquitin ligase complex"/>
    <property type="evidence" value="ECO:0000318"/>
    <property type="project" value="GO_Central"/>
</dbReference>
<feature type="compositionally biased region" description="Basic and acidic residues" evidence="9">
    <location>
        <begin position="249"/>
        <end position="266"/>
    </location>
</feature>
<dbReference type="PROSITE" id="PS50011">
    <property type="entry name" value="PROTEIN_KINASE_DOM"/>
    <property type="match status" value="1"/>
</dbReference>
<dbReference type="InterPro" id="IPR000884">
    <property type="entry name" value="TSP1_rpt"/>
</dbReference>
<evidence type="ECO:0000256" key="7">
    <source>
        <dbReference type="ARBA" id="ARBA00047899"/>
    </source>
</evidence>
<evidence type="ECO:0000256" key="5">
    <source>
        <dbReference type="ARBA" id="ARBA00022777"/>
    </source>
</evidence>
<keyword evidence="6" id="KW-0067">ATP-binding</keyword>
<dbReference type="InterPro" id="IPR017441">
    <property type="entry name" value="Protein_kinase_ATP_BS"/>
</dbReference>
<name>A0A2A6CGU1_PRIPA</name>
<gene>
    <name evidence="10" type="primary">WBGene00108224</name>
</gene>
<feature type="compositionally biased region" description="Low complexity" evidence="9">
    <location>
        <begin position="293"/>
        <end position="308"/>
    </location>
</feature>
<evidence type="ECO:0000256" key="1">
    <source>
        <dbReference type="ARBA" id="ARBA00012513"/>
    </source>
</evidence>
<comment type="catalytic activity">
    <reaction evidence="7">
        <text>L-threonyl-[protein] + ATP = O-phospho-L-threonyl-[protein] + ADP + H(+)</text>
        <dbReference type="Rhea" id="RHEA:46608"/>
        <dbReference type="Rhea" id="RHEA-COMP:11060"/>
        <dbReference type="Rhea" id="RHEA-COMP:11605"/>
        <dbReference type="ChEBI" id="CHEBI:15378"/>
        <dbReference type="ChEBI" id="CHEBI:30013"/>
        <dbReference type="ChEBI" id="CHEBI:30616"/>
        <dbReference type="ChEBI" id="CHEBI:61977"/>
        <dbReference type="ChEBI" id="CHEBI:456216"/>
        <dbReference type="EC" id="2.7.11.1"/>
    </reaction>
</comment>
<evidence type="ECO:0000256" key="9">
    <source>
        <dbReference type="SAM" id="MobiDB-lite"/>
    </source>
</evidence>
<dbReference type="GO" id="GO:0097602">
    <property type="term" value="F:cullin family protein binding"/>
    <property type="evidence" value="ECO:0000318"/>
    <property type="project" value="GO_Central"/>
</dbReference>
<keyword evidence="5" id="KW-0418">Kinase</keyword>